<dbReference type="AlphaFoldDB" id="G3IIP4"/>
<dbReference type="InParanoid" id="G3IIP4"/>
<organism evidence="1 2">
    <name type="scientific">Cricetulus griseus</name>
    <name type="common">Chinese hamster</name>
    <name type="synonym">Cricetulus barabensis griseus</name>
    <dbReference type="NCBI Taxonomy" id="10029"/>
    <lineage>
        <taxon>Eukaryota</taxon>
        <taxon>Metazoa</taxon>
        <taxon>Chordata</taxon>
        <taxon>Craniata</taxon>
        <taxon>Vertebrata</taxon>
        <taxon>Euteleostomi</taxon>
        <taxon>Mammalia</taxon>
        <taxon>Eutheria</taxon>
        <taxon>Euarchontoglires</taxon>
        <taxon>Glires</taxon>
        <taxon>Rodentia</taxon>
        <taxon>Myomorpha</taxon>
        <taxon>Muroidea</taxon>
        <taxon>Cricetidae</taxon>
        <taxon>Cricetinae</taxon>
        <taxon>Cricetulus</taxon>
    </lineage>
</organism>
<proteinExistence type="predicted"/>
<name>G3IIP4_CRIGR</name>
<protein>
    <submittedName>
        <fullName evidence="1">Uncharacterized protein</fullName>
    </submittedName>
</protein>
<dbReference type="EMBL" id="JH003073">
    <property type="protein sequence ID" value="EGW14929.1"/>
    <property type="molecule type" value="Genomic_DNA"/>
</dbReference>
<sequence length="54" mass="6182">MSFDTWECLRWDAVAWALNTDQMLASKDNCRKADLCNYIGEGNKDMVVGNRSHT</sequence>
<gene>
    <name evidence="1" type="ORF">I79_023717</name>
</gene>
<accession>G3IIP4</accession>
<evidence type="ECO:0000313" key="1">
    <source>
        <dbReference type="EMBL" id="EGW14929.1"/>
    </source>
</evidence>
<reference evidence="2" key="1">
    <citation type="journal article" date="2011" name="Nat. Biotechnol.">
        <title>The genomic sequence of the Chinese hamster ovary (CHO)-K1 cell line.</title>
        <authorList>
            <person name="Xu X."/>
            <person name="Nagarajan H."/>
            <person name="Lewis N.E."/>
            <person name="Pan S."/>
            <person name="Cai Z."/>
            <person name="Liu X."/>
            <person name="Chen W."/>
            <person name="Xie M."/>
            <person name="Wang W."/>
            <person name="Hammond S."/>
            <person name="Andersen M.R."/>
            <person name="Neff N."/>
            <person name="Passarelli B."/>
            <person name="Koh W."/>
            <person name="Fan H.C."/>
            <person name="Wang J."/>
            <person name="Gui Y."/>
            <person name="Lee K.H."/>
            <person name="Betenbaugh M.J."/>
            <person name="Quake S.R."/>
            <person name="Famili I."/>
            <person name="Palsson B.O."/>
            <person name="Wang J."/>
        </authorList>
    </citation>
    <scope>NUCLEOTIDE SEQUENCE [LARGE SCALE GENOMIC DNA]</scope>
    <source>
        <strain evidence="2">CHO K1 cell line</strain>
    </source>
</reference>
<evidence type="ECO:0000313" key="2">
    <source>
        <dbReference type="Proteomes" id="UP000001075"/>
    </source>
</evidence>
<dbReference type="Proteomes" id="UP000001075">
    <property type="component" value="Unassembled WGS sequence"/>
</dbReference>